<dbReference type="GO" id="GO:0005634">
    <property type="term" value="C:nucleus"/>
    <property type="evidence" value="ECO:0007669"/>
    <property type="project" value="TreeGrafter"/>
</dbReference>
<dbReference type="InterPro" id="IPR035269">
    <property type="entry name" value="PSMD9"/>
</dbReference>
<evidence type="ECO:0000259" key="2">
    <source>
        <dbReference type="Pfam" id="PF18265"/>
    </source>
</evidence>
<proteinExistence type="predicted"/>
<gene>
    <name evidence="3" type="ORF">Clacol_007368</name>
</gene>
<dbReference type="Gene3D" id="2.30.42.10">
    <property type="match status" value="1"/>
</dbReference>
<name>A0AAV5AJ13_9AGAM</name>
<dbReference type="GO" id="GO:0005737">
    <property type="term" value="C:cytoplasm"/>
    <property type="evidence" value="ECO:0007669"/>
    <property type="project" value="TreeGrafter"/>
</dbReference>
<evidence type="ECO:0000313" key="4">
    <source>
        <dbReference type="Proteomes" id="UP001050691"/>
    </source>
</evidence>
<dbReference type="Pfam" id="PF18265">
    <property type="entry name" value="Nas2_N"/>
    <property type="match status" value="1"/>
</dbReference>
<dbReference type="InterPro" id="IPR036034">
    <property type="entry name" value="PDZ_sf"/>
</dbReference>
<sequence>MDLAKSLTSRKELLQAELDTQFAILKANNSTLQTPLVDAQGFPRADIDVYAVRHARVRIIELRNDLRSVIDDLAIALEKIYDPVNGILGTRRQETAHETDPDIIPSKPFARVDGVAPESPAAQAGLKREDLVLKFGTLTVRSFANDPRSLHPLATFRSARSGCTAIADFAIYPQTGMGRERNVRGLLFHALYAFIERISYRTNGRHAILVRRNGVEPSEPKIQNHVNSWSPRVFLWTKDT</sequence>
<dbReference type="AlphaFoldDB" id="A0AAV5AJ13"/>
<keyword evidence="1" id="KW-0143">Chaperone</keyword>
<organism evidence="3 4">
    <name type="scientific">Clathrus columnatus</name>
    <dbReference type="NCBI Taxonomy" id="1419009"/>
    <lineage>
        <taxon>Eukaryota</taxon>
        <taxon>Fungi</taxon>
        <taxon>Dikarya</taxon>
        <taxon>Basidiomycota</taxon>
        <taxon>Agaricomycotina</taxon>
        <taxon>Agaricomycetes</taxon>
        <taxon>Phallomycetidae</taxon>
        <taxon>Phallales</taxon>
        <taxon>Clathraceae</taxon>
        <taxon>Clathrus</taxon>
    </lineage>
</organism>
<dbReference type="Proteomes" id="UP001050691">
    <property type="component" value="Unassembled WGS sequence"/>
</dbReference>
<dbReference type="GO" id="GO:0070682">
    <property type="term" value="P:proteasome regulatory particle assembly"/>
    <property type="evidence" value="ECO:0007669"/>
    <property type="project" value="InterPro"/>
</dbReference>
<dbReference type="SUPFAM" id="SSF50156">
    <property type="entry name" value="PDZ domain-like"/>
    <property type="match status" value="1"/>
</dbReference>
<accession>A0AAV5AJ13</accession>
<comment type="caution">
    <text evidence="3">The sequence shown here is derived from an EMBL/GenBank/DDBJ whole genome shotgun (WGS) entry which is preliminary data.</text>
</comment>
<evidence type="ECO:0000313" key="3">
    <source>
        <dbReference type="EMBL" id="GJJ13118.1"/>
    </source>
</evidence>
<dbReference type="InterPro" id="IPR040815">
    <property type="entry name" value="Nas2_N"/>
</dbReference>
<keyword evidence="4" id="KW-1185">Reference proteome</keyword>
<dbReference type="PANTHER" id="PTHR12651">
    <property type="entry name" value="26S PROTEASOME NON-ATPASE REGULATORY SUBUNIT 9"/>
    <property type="match status" value="1"/>
</dbReference>
<reference evidence="3" key="1">
    <citation type="submission" date="2021-10" db="EMBL/GenBank/DDBJ databases">
        <title>De novo Genome Assembly of Clathrus columnatus (Basidiomycota, Fungi) Using Illumina and Nanopore Sequence Data.</title>
        <authorList>
            <person name="Ogiso-Tanaka E."/>
            <person name="Itagaki H."/>
            <person name="Hosoya T."/>
            <person name="Hosaka K."/>
        </authorList>
    </citation>
    <scope>NUCLEOTIDE SEQUENCE</scope>
    <source>
        <strain evidence="3">MO-923</strain>
    </source>
</reference>
<feature type="domain" description="Nas2 N-terminal" evidence="2">
    <location>
        <begin position="5"/>
        <end position="81"/>
    </location>
</feature>
<evidence type="ECO:0000256" key="1">
    <source>
        <dbReference type="ARBA" id="ARBA00023186"/>
    </source>
</evidence>
<dbReference type="PANTHER" id="PTHR12651:SF1">
    <property type="entry name" value="26S PROTEASOME NON-ATPASE REGULATORY SUBUNIT 9"/>
    <property type="match status" value="1"/>
</dbReference>
<dbReference type="EMBL" id="BPWL01000008">
    <property type="protein sequence ID" value="GJJ13118.1"/>
    <property type="molecule type" value="Genomic_DNA"/>
</dbReference>
<dbReference type="Gene3D" id="6.10.140.1710">
    <property type="match status" value="1"/>
</dbReference>
<protein>
    <recommendedName>
        <fullName evidence="2">Nas2 N-terminal domain-containing protein</fullName>
    </recommendedName>
</protein>